<feature type="transmembrane region" description="Helical" evidence="2">
    <location>
        <begin position="202"/>
        <end position="223"/>
    </location>
</feature>
<feature type="compositionally biased region" description="Low complexity" evidence="1">
    <location>
        <begin position="159"/>
        <end position="171"/>
    </location>
</feature>
<evidence type="ECO:0000313" key="3">
    <source>
        <dbReference type="EMBL" id="SCG46108.1"/>
    </source>
</evidence>
<feature type="compositionally biased region" description="Polar residues" evidence="1">
    <location>
        <begin position="148"/>
        <end position="158"/>
    </location>
</feature>
<dbReference type="RefSeq" id="WP_088970107.1">
    <property type="nucleotide sequence ID" value="NZ_JBHLYF010000019.1"/>
</dbReference>
<feature type="compositionally biased region" description="Low complexity" evidence="1">
    <location>
        <begin position="125"/>
        <end position="135"/>
    </location>
</feature>
<protein>
    <recommendedName>
        <fullName evidence="5">Trypsin-like peptidase domain-containing protein</fullName>
    </recommendedName>
</protein>
<evidence type="ECO:0008006" key="5">
    <source>
        <dbReference type="Google" id="ProtNLM"/>
    </source>
</evidence>
<feature type="region of interest" description="Disordered" evidence="1">
    <location>
        <begin position="115"/>
        <end position="171"/>
    </location>
</feature>
<sequence length="625" mass="65861">MQPVGPYRFTEAFGVCQVGTAWWALDGQDRLVTVAVLEGAAANDPPWRQAFANAANAMAQGPTGPRYVNADLNAPQPWVAYPSEEGMGAQRLFQRLGMDLHPAEAQANVLIPATGTVTEPPRPISGVPTSGSPAPTSGPPRLPWAMHTATTTPQQGTGVSQPAPHSPAPSALAAVPAVDPFAAPVRRIQPTPVGSRTSRDGVTWLALTALVLGIVAAVGGVGLTTGGGDTRRQAPEPAAEFPPAGPAQPDLRPWAAFAPSSPQERATAVAGPSLVFLESVFTGYLRDRVTNRPVRTSPIVFSRRCSGFVVDTAGHVLTSSSCVRPGQEYVRRIALDAVARMMVRERKLTDAQVDGYIAAHQGQTRFTGVDAGTEPSVQVYAQLNEAKGNVTESPAIPGQVVAAQTEETGNVALVKLDRGNLPVAEVDTGVEVTGAGNLLILGFVAVDTEPRAATYRPRPVLAKIAGTGRRGDLSIWRIGQDLGRTSYGGIAVDPAGRVVGLIDQDLARPDRANRVVLPASAFTKLLGDAGVRAGTGEADRHYRSGLDAYYTGRYPAAIEELRTVAQQMPENQLAEAYRQNADTRQQLEGESTDGEAWARWLLVGAGTALLVVLILLAISGTRRRA</sequence>
<dbReference type="SUPFAM" id="SSF50494">
    <property type="entry name" value="Trypsin-like serine proteases"/>
    <property type="match status" value="1"/>
</dbReference>
<evidence type="ECO:0000256" key="2">
    <source>
        <dbReference type="SAM" id="Phobius"/>
    </source>
</evidence>
<dbReference type="EMBL" id="LT607751">
    <property type="protein sequence ID" value="SCG46108.1"/>
    <property type="molecule type" value="Genomic_DNA"/>
</dbReference>
<feature type="transmembrane region" description="Helical" evidence="2">
    <location>
        <begin position="597"/>
        <end position="618"/>
    </location>
</feature>
<keyword evidence="2" id="KW-0812">Transmembrane</keyword>
<name>A0A1C5HJF1_9ACTN</name>
<keyword evidence="4" id="KW-1185">Reference proteome</keyword>
<keyword evidence="2" id="KW-0472">Membrane</keyword>
<organism evidence="3 4">
    <name type="scientific">Micromonospora siamensis</name>
    <dbReference type="NCBI Taxonomy" id="299152"/>
    <lineage>
        <taxon>Bacteria</taxon>
        <taxon>Bacillati</taxon>
        <taxon>Actinomycetota</taxon>
        <taxon>Actinomycetes</taxon>
        <taxon>Micromonosporales</taxon>
        <taxon>Micromonosporaceae</taxon>
        <taxon>Micromonospora</taxon>
    </lineage>
</organism>
<feature type="region of interest" description="Disordered" evidence="1">
    <location>
        <begin position="226"/>
        <end position="258"/>
    </location>
</feature>
<dbReference type="AlphaFoldDB" id="A0A1C5HJF1"/>
<dbReference type="InterPro" id="IPR009003">
    <property type="entry name" value="Peptidase_S1_PA"/>
</dbReference>
<keyword evidence="2" id="KW-1133">Transmembrane helix</keyword>
<reference evidence="3 4" key="1">
    <citation type="submission" date="2016-06" db="EMBL/GenBank/DDBJ databases">
        <authorList>
            <person name="Kjaerup R.B."/>
            <person name="Dalgaard T.S."/>
            <person name="Juul-Madsen H.R."/>
        </authorList>
    </citation>
    <scope>NUCLEOTIDE SEQUENCE [LARGE SCALE GENOMIC DNA]</scope>
    <source>
        <strain evidence="3 4">DSM 45097</strain>
    </source>
</reference>
<evidence type="ECO:0000313" key="4">
    <source>
        <dbReference type="Proteomes" id="UP000198210"/>
    </source>
</evidence>
<proteinExistence type="predicted"/>
<gene>
    <name evidence="3" type="ORF">GA0074704_1837</name>
</gene>
<accession>A0A1C5HJF1</accession>
<dbReference type="Proteomes" id="UP000198210">
    <property type="component" value="Chromosome I"/>
</dbReference>
<evidence type="ECO:0000256" key="1">
    <source>
        <dbReference type="SAM" id="MobiDB-lite"/>
    </source>
</evidence>